<evidence type="ECO:0000256" key="3">
    <source>
        <dbReference type="ARBA" id="ARBA00022679"/>
    </source>
</evidence>
<dbReference type="PIRSF" id="PIRSF003085">
    <property type="entry name" value="CMAS"/>
    <property type="match status" value="1"/>
</dbReference>
<evidence type="ECO:0000313" key="6">
    <source>
        <dbReference type="EMBL" id="MDC7717388.1"/>
    </source>
</evidence>
<dbReference type="SUPFAM" id="SSF53335">
    <property type="entry name" value="S-adenosyl-L-methionine-dependent methyltransferases"/>
    <property type="match status" value="1"/>
</dbReference>
<comment type="similarity">
    <text evidence="1">Belongs to the CFA/CMAS family.</text>
</comment>
<dbReference type="Gene3D" id="3.40.50.150">
    <property type="entry name" value="Vaccinia Virus protein VP39"/>
    <property type="match status" value="1"/>
</dbReference>
<evidence type="ECO:0000256" key="4">
    <source>
        <dbReference type="ARBA" id="ARBA00022691"/>
    </source>
</evidence>
<dbReference type="PANTHER" id="PTHR43667:SF2">
    <property type="entry name" value="FATTY ACID C-METHYL TRANSFERASE"/>
    <property type="match status" value="1"/>
</dbReference>
<reference evidence="6 7" key="1">
    <citation type="submission" date="2023-01" db="EMBL/GenBank/DDBJ databases">
        <title>Novel species of the genus Vogesella isolated from rivers.</title>
        <authorList>
            <person name="Lu H."/>
        </authorList>
    </citation>
    <scope>NUCLEOTIDE SEQUENCE [LARGE SCALE GENOMIC DNA]</scope>
    <source>
        <strain evidence="6 7">DC21W</strain>
    </source>
</reference>
<dbReference type="Pfam" id="PF02353">
    <property type="entry name" value="CMAS"/>
    <property type="match status" value="1"/>
</dbReference>
<sequence length="406" mass="45978">MTTLSPSLNPQALRAPWYARPLLAGLSRLLYGQLLLVGPDGSQQLYSGRHAGLDATLHIHDWRALRRIALAGDIGLAEAWRDGQASSPDWVALMRLALQNEAAVEQAIHGSWLGKVGYLLRHLTRANTRKGSRRNIHAHYDLGNEFYKLWLDPSMSYSSAVFDGNYRQSLESAQWAKYERILQRLDARPGQRILEIGCGWGGFAEYAIRTRGVHVTGVTLSTEQLAWAQQRLAAAGMAQQADLRLQDYRDIDGEFDHIVSIEMLEAVGERWWPSYFATLRARLKPGGKAVVQVITIGDEYFARYRSSTDFIQQFIFPGGMLPSPGQLEQHIANAGLRLGERYTFGADYAETLRRWLADFDAVQLRVRAQGFDEAFVRLWQFYFYYCIAGFDAGRTDVCQLEMTRHV</sequence>
<dbReference type="EMBL" id="JAQQLF010000010">
    <property type="protein sequence ID" value="MDC7717388.1"/>
    <property type="molecule type" value="Genomic_DNA"/>
</dbReference>
<dbReference type="InterPro" id="IPR029063">
    <property type="entry name" value="SAM-dependent_MTases_sf"/>
</dbReference>
<comment type="caution">
    <text evidence="6">The sequence shown here is derived from an EMBL/GenBank/DDBJ whole genome shotgun (WGS) entry which is preliminary data.</text>
</comment>
<protein>
    <submittedName>
        <fullName evidence="6">Cyclopropane-fatty-acyl-phospholipid synthase</fullName>
    </submittedName>
</protein>
<keyword evidence="3" id="KW-0808">Transferase</keyword>
<evidence type="ECO:0000256" key="2">
    <source>
        <dbReference type="ARBA" id="ARBA00022603"/>
    </source>
</evidence>
<evidence type="ECO:0000256" key="5">
    <source>
        <dbReference type="ARBA" id="ARBA00023098"/>
    </source>
</evidence>
<organism evidence="6 7">
    <name type="scientific">Vogesella aquatica</name>
    <dbReference type="NCBI Taxonomy" id="2984206"/>
    <lineage>
        <taxon>Bacteria</taxon>
        <taxon>Pseudomonadati</taxon>
        <taxon>Pseudomonadota</taxon>
        <taxon>Betaproteobacteria</taxon>
        <taxon>Neisseriales</taxon>
        <taxon>Chromobacteriaceae</taxon>
        <taxon>Vogesella</taxon>
    </lineage>
</organism>
<keyword evidence="2" id="KW-0489">Methyltransferase</keyword>
<dbReference type="RefSeq" id="WP_272751712.1">
    <property type="nucleotide sequence ID" value="NZ_JAQQLF010000010.1"/>
</dbReference>
<dbReference type="Proteomes" id="UP001219956">
    <property type="component" value="Unassembled WGS sequence"/>
</dbReference>
<dbReference type="InterPro" id="IPR050723">
    <property type="entry name" value="CFA/CMAS"/>
</dbReference>
<dbReference type="InterPro" id="IPR003333">
    <property type="entry name" value="CMAS"/>
</dbReference>
<dbReference type="PANTHER" id="PTHR43667">
    <property type="entry name" value="CYCLOPROPANE-FATTY-ACYL-PHOSPHOLIPID SYNTHASE"/>
    <property type="match status" value="1"/>
</dbReference>
<dbReference type="CDD" id="cd02440">
    <property type="entry name" value="AdoMet_MTases"/>
    <property type="match status" value="1"/>
</dbReference>
<accession>A0ABT5IXW4</accession>
<keyword evidence="7" id="KW-1185">Reference proteome</keyword>
<name>A0ABT5IXW4_9NEIS</name>
<evidence type="ECO:0000256" key="1">
    <source>
        <dbReference type="ARBA" id="ARBA00010815"/>
    </source>
</evidence>
<proteinExistence type="inferred from homology"/>
<keyword evidence="5" id="KW-0443">Lipid metabolism</keyword>
<gene>
    <name evidence="6" type="ORF">PQU95_09210</name>
</gene>
<evidence type="ECO:0000313" key="7">
    <source>
        <dbReference type="Proteomes" id="UP001219956"/>
    </source>
</evidence>
<keyword evidence="4" id="KW-0949">S-adenosyl-L-methionine</keyword>